<dbReference type="Pfam" id="PF00023">
    <property type="entry name" value="Ank"/>
    <property type="match status" value="1"/>
</dbReference>
<dbReference type="PROSITE" id="PS50088">
    <property type="entry name" value="ANK_REPEAT"/>
    <property type="match status" value="3"/>
</dbReference>
<dbReference type="PROSITE" id="PS50297">
    <property type="entry name" value="ANK_REP_REGION"/>
    <property type="match status" value="3"/>
</dbReference>
<feature type="repeat" description="ANK" evidence="3">
    <location>
        <begin position="271"/>
        <end position="303"/>
    </location>
</feature>
<dbReference type="SMART" id="SM00248">
    <property type="entry name" value="ANK"/>
    <property type="match status" value="5"/>
</dbReference>
<accession>A0A0G4GWB5</accession>
<dbReference type="Pfam" id="PF12796">
    <property type="entry name" value="Ank_2"/>
    <property type="match status" value="1"/>
</dbReference>
<dbReference type="InterPro" id="IPR036770">
    <property type="entry name" value="Ankyrin_rpt-contain_sf"/>
</dbReference>
<dbReference type="PRINTS" id="PR01415">
    <property type="entry name" value="ANKYRIN"/>
</dbReference>
<sequence>MKERRCTTWQIEVRPRRTIPSGYIDEVTEPLLKAAHALGPSFLLPATSRTDDVIVTIARLSTGERKVFSAEGHWVNAILHCIGRCVAVWRTLTLDCIVTTTVGDREVELLRQWGKRQERKVAVYRLCHLSSTGFPDILVPTVGGGEFVDEVNPQMWSALCAGALESRRETVAARKSDRHSEAERKEKWKERDAPLRVTLDANTKTGHRPLFFASEKGDDSVVSILVKAGAEVDKADKFGIMPLYSAAEESHDTVVSTLLKARAEIDKAEMLGLTPLHAAASAGHGAVVSMLLEAGAEKDKANDCGQTPLFLAAKRGLDAVVSTLLRAGAEVDKADNNGRTPLDIARLYCHEAVIALLLSLKRVQSGQFQCEGVCLHGGG</sequence>
<dbReference type="PANTHER" id="PTHR24173">
    <property type="entry name" value="ANKYRIN REPEAT CONTAINING"/>
    <property type="match status" value="1"/>
</dbReference>
<dbReference type="PhylomeDB" id="A0A0G4GWB5"/>
<keyword evidence="2 3" id="KW-0040">ANK repeat</keyword>
<keyword evidence="1" id="KW-0677">Repeat</keyword>
<reference evidence="4" key="1">
    <citation type="submission" date="2014-11" db="EMBL/GenBank/DDBJ databases">
        <authorList>
            <person name="Otto D Thomas"/>
            <person name="Naeem Raeece"/>
        </authorList>
    </citation>
    <scope>NUCLEOTIDE SEQUENCE</scope>
</reference>
<dbReference type="PANTHER" id="PTHR24173:SF74">
    <property type="entry name" value="ANKYRIN REPEAT DOMAIN-CONTAINING PROTEIN 16"/>
    <property type="match status" value="1"/>
</dbReference>
<evidence type="ECO:0000256" key="2">
    <source>
        <dbReference type="ARBA" id="ARBA00023043"/>
    </source>
</evidence>
<dbReference type="GO" id="GO:0000151">
    <property type="term" value="C:ubiquitin ligase complex"/>
    <property type="evidence" value="ECO:0007669"/>
    <property type="project" value="TreeGrafter"/>
</dbReference>
<dbReference type="Gene3D" id="1.25.40.20">
    <property type="entry name" value="Ankyrin repeat-containing domain"/>
    <property type="match status" value="2"/>
</dbReference>
<dbReference type="EMBL" id="CDMZ01001623">
    <property type="protein sequence ID" value="CEM35298.1"/>
    <property type="molecule type" value="Genomic_DNA"/>
</dbReference>
<feature type="repeat" description="ANK" evidence="3">
    <location>
        <begin position="304"/>
        <end position="336"/>
    </location>
</feature>
<name>A0A0G4GWB5_9ALVE</name>
<proteinExistence type="predicted"/>
<dbReference type="VEuPathDB" id="CryptoDB:Cvel_23683"/>
<organism evidence="4">
    <name type="scientific">Chromera velia CCMP2878</name>
    <dbReference type="NCBI Taxonomy" id="1169474"/>
    <lineage>
        <taxon>Eukaryota</taxon>
        <taxon>Sar</taxon>
        <taxon>Alveolata</taxon>
        <taxon>Colpodellida</taxon>
        <taxon>Chromeraceae</taxon>
        <taxon>Chromera</taxon>
    </lineage>
</organism>
<dbReference type="SUPFAM" id="SSF48403">
    <property type="entry name" value="Ankyrin repeat"/>
    <property type="match status" value="1"/>
</dbReference>
<gene>
    <name evidence="4" type="ORF">Cvel_23683</name>
</gene>
<dbReference type="InterPro" id="IPR002110">
    <property type="entry name" value="Ankyrin_rpt"/>
</dbReference>
<evidence type="ECO:0000256" key="1">
    <source>
        <dbReference type="ARBA" id="ARBA00022737"/>
    </source>
</evidence>
<dbReference type="AlphaFoldDB" id="A0A0G4GWB5"/>
<evidence type="ECO:0000313" key="4">
    <source>
        <dbReference type="EMBL" id="CEM35298.1"/>
    </source>
</evidence>
<protein>
    <submittedName>
        <fullName evidence="4">Uncharacterized protein</fullName>
    </submittedName>
</protein>
<evidence type="ECO:0000256" key="3">
    <source>
        <dbReference type="PROSITE-ProRule" id="PRU00023"/>
    </source>
</evidence>
<dbReference type="GO" id="GO:0006511">
    <property type="term" value="P:ubiquitin-dependent protein catabolic process"/>
    <property type="evidence" value="ECO:0007669"/>
    <property type="project" value="TreeGrafter"/>
</dbReference>
<feature type="repeat" description="ANK" evidence="3">
    <location>
        <begin position="205"/>
        <end position="237"/>
    </location>
</feature>